<evidence type="ECO:0000256" key="1">
    <source>
        <dbReference type="ARBA" id="ARBA00023268"/>
    </source>
</evidence>
<dbReference type="FunFam" id="3.30.70.270:FF:000026">
    <property type="entry name" value="Transposon Ty3-G Gag-Pol polyprotein"/>
    <property type="match status" value="1"/>
</dbReference>
<dbReference type="GO" id="GO:0003824">
    <property type="term" value="F:catalytic activity"/>
    <property type="evidence" value="ECO:0007669"/>
    <property type="project" value="UniProtKB-KW"/>
</dbReference>
<evidence type="ECO:0000313" key="4">
    <source>
        <dbReference type="Proteomes" id="UP000271889"/>
    </source>
</evidence>
<dbReference type="PROSITE" id="PS50878">
    <property type="entry name" value="RT_POL"/>
    <property type="match status" value="1"/>
</dbReference>
<dbReference type="InterPro" id="IPR000477">
    <property type="entry name" value="RT_dom"/>
</dbReference>
<dbReference type="InterPro" id="IPR050951">
    <property type="entry name" value="Retrovirus_Pol_polyprotein"/>
</dbReference>
<organism evidence="3 4">
    <name type="scientific">Cylicostephanus goldi</name>
    <name type="common">Nematode worm</name>
    <dbReference type="NCBI Taxonomy" id="71465"/>
    <lineage>
        <taxon>Eukaryota</taxon>
        <taxon>Metazoa</taxon>
        <taxon>Ecdysozoa</taxon>
        <taxon>Nematoda</taxon>
        <taxon>Chromadorea</taxon>
        <taxon>Rhabditida</taxon>
        <taxon>Rhabditina</taxon>
        <taxon>Rhabditomorpha</taxon>
        <taxon>Strongyloidea</taxon>
        <taxon>Strongylidae</taxon>
        <taxon>Cylicostephanus</taxon>
    </lineage>
</organism>
<proteinExistence type="predicted"/>
<feature type="domain" description="Reverse transcriptase" evidence="2">
    <location>
        <begin position="1"/>
        <end position="81"/>
    </location>
</feature>
<dbReference type="PANTHER" id="PTHR37984">
    <property type="entry name" value="PROTEIN CBG26694"/>
    <property type="match status" value="1"/>
</dbReference>
<dbReference type="Pfam" id="PF17919">
    <property type="entry name" value="RT_RNaseH_2"/>
    <property type="match status" value="1"/>
</dbReference>
<name>A0A3P6RLK2_CYLGO</name>
<dbReference type="InterPro" id="IPR043502">
    <property type="entry name" value="DNA/RNA_pol_sf"/>
</dbReference>
<protein>
    <recommendedName>
        <fullName evidence="2">Reverse transcriptase domain-containing protein</fullName>
    </recommendedName>
</protein>
<dbReference type="EMBL" id="UYRV01000793">
    <property type="protein sequence ID" value="VDK45534.1"/>
    <property type="molecule type" value="Genomic_DNA"/>
</dbReference>
<gene>
    <name evidence="3" type="ORF">CGOC_LOCUS541</name>
</gene>
<keyword evidence="1" id="KW-0511">Multifunctional enzyme</keyword>
<dbReference type="Gene3D" id="3.30.70.270">
    <property type="match status" value="2"/>
</dbReference>
<dbReference type="FunFam" id="3.30.70.270:FF:000003">
    <property type="entry name" value="Transposon Ty3-G Gag-Pol polyprotein"/>
    <property type="match status" value="1"/>
</dbReference>
<dbReference type="OrthoDB" id="5868531at2759"/>
<dbReference type="InterPro" id="IPR041577">
    <property type="entry name" value="RT_RNaseH_2"/>
</dbReference>
<dbReference type="Gene3D" id="1.10.340.70">
    <property type="match status" value="1"/>
</dbReference>
<dbReference type="InterPro" id="IPR043128">
    <property type="entry name" value="Rev_trsase/Diguanyl_cyclase"/>
</dbReference>
<dbReference type="Proteomes" id="UP000271889">
    <property type="component" value="Unassembled WGS sequence"/>
</dbReference>
<evidence type="ECO:0000259" key="2">
    <source>
        <dbReference type="PROSITE" id="PS50878"/>
    </source>
</evidence>
<dbReference type="SUPFAM" id="SSF56672">
    <property type="entry name" value="DNA/RNA polymerases"/>
    <property type="match status" value="1"/>
</dbReference>
<accession>A0A3P6RLK2</accession>
<dbReference type="AlphaFoldDB" id="A0A3P6RLK2"/>
<evidence type="ECO:0000313" key="3">
    <source>
        <dbReference type="EMBL" id="VDK45534.1"/>
    </source>
</evidence>
<keyword evidence="4" id="KW-1185">Reference proteome</keyword>
<sequence length="398" mass="45058">MAQGLKGAPGTFQRVANALIRELKACCFAYIDDIIIASHSVREHLQDLEEVFVRIQNFGMKLTSEKCSFFKKEVQYLGILVSKKGTRLNPEKVASIVDIAQPTDAKGVKSFLGAASYFRRFIPRFSFIATPLNNLLQKEVPFTWTEEHTKAFLSLKKALVNAPVLVSPVLGRPYHIHTDASTIGVGACLLQENPETGNQHPIAYCSRPLTKHEKNYAVIELEALAIVFALNHFYPYVANAKITLVTDHAPLKSLMHRSDLVGRLAKYQISIQAFDLEIVYRAGKHNTLCDFLSRYPVAYTNAIQVSNLPSLEDIRQSQMQSNYRKLIDFLRGDMDNLSDEFSRTLHNYSIFNDCLYFTGKESPQLIIPDQDMQKRIIEFFHNNPLISSHAGMRKTQKA</sequence>
<reference evidence="3 4" key="1">
    <citation type="submission" date="2018-11" db="EMBL/GenBank/DDBJ databases">
        <authorList>
            <consortium name="Pathogen Informatics"/>
        </authorList>
    </citation>
    <scope>NUCLEOTIDE SEQUENCE [LARGE SCALE GENOMIC DNA]</scope>
</reference>
<dbReference type="PANTHER" id="PTHR37984:SF5">
    <property type="entry name" value="PROTEIN NYNRIN-LIKE"/>
    <property type="match status" value="1"/>
</dbReference>
<dbReference type="CDD" id="cd01647">
    <property type="entry name" value="RT_LTR"/>
    <property type="match status" value="1"/>
</dbReference>
<dbReference type="Pfam" id="PF00078">
    <property type="entry name" value="RVT_1"/>
    <property type="match status" value="1"/>
</dbReference>
<dbReference type="CDD" id="cd09274">
    <property type="entry name" value="RNase_HI_RT_Ty3"/>
    <property type="match status" value="1"/>
</dbReference>